<proteinExistence type="predicted"/>
<dbReference type="RefSeq" id="XP_033531285.1">
    <property type="nucleotide sequence ID" value="XM_033675406.1"/>
</dbReference>
<evidence type="ECO:0000313" key="3">
    <source>
        <dbReference type="Proteomes" id="UP000504638"/>
    </source>
</evidence>
<dbReference type="InterPro" id="IPR005123">
    <property type="entry name" value="Oxoglu/Fe-dep_dioxygenase_dom"/>
</dbReference>
<accession>A0A6G1FV39</accession>
<dbReference type="GO" id="GO:0006307">
    <property type="term" value="P:DNA alkylation repair"/>
    <property type="evidence" value="ECO:0007669"/>
    <property type="project" value="InterPro"/>
</dbReference>
<dbReference type="SUPFAM" id="SSF51197">
    <property type="entry name" value="Clavaminate synthase-like"/>
    <property type="match status" value="1"/>
</dbReference>
<dbReference type="EMBL" id="ML975171">
    <property type="protein sequence ID" value="KAF1809654.1"/>
    <property type="molecule type" value="Genomic_DNA"/>
</dbReference>
<dbReference type="Proteomes" id="UP000504638">
    <property type="component" value="Unplaced"/>
</dbReference>
<feature type="non-terminal residue" evidence="2">
    <location>
        <position position="1"/>
    </location>
</feature>
<reference evidence="2 4" key="1">
    <citation type="submission" date="2020-01" db="EMBL/GenBank/DDBJ databases">
        <authorList>
            <consortium name="DOE Joint Genome Institute"/>
            <person name="Haridas S."/>
            <person name="Albert R."/>
            <person name="Binder M."/>
            <person name="Bloem J."/>
            <person name="Labutti K."/>
            <person name="Salamov A."/>
            <person name="Andreopoulos B."/>
            <person name="Baker S.E."/>
            <person name="Barry K."/>
            <person name="Bills G."/>
            <person name="Bluhm B.H."/>
            <person name="Cannon C."/>
            <person name="Castanera R."/>
            <person name="Culley D.E."/>
            <person name="Daum C."/>
            <person name="Ezra D."/>
            <person name="Gonzalez J.B."/>
            <person name="Henrissat B."/>
            <person name="Kuo A."/>
            <person name="Liang C."/>
            <person name="Lipzen A."/>
            <person name="Lutzoni F."/>
            <person name="Magnuson J."/>
            <person name="Mondo S."/>
            <person name="Nolan M."/>
            <person name="Ohm R."/>
            <person name="Pangilinan J."/>
            <person name="Park H.-J."/>
            <person name="Ramirez L."/>
            <person name="Alfaro M."/>
            <person name="Sun H."/>
            <person name="Tritt A."/>
            <person name="Yoshinaga Y."/>
            <person name="Zwiers L.-H."/>
            <person name="Turgeon B.G."/>
            <person name="Goodwin S.B."/>
            <person name="Spatafora J.W."/>
            <person name="Crous P.W."/>
            <person name="Grigoriev I.V."/>
        </authorList>
    </citation>
    <scope>NUCLEOTIDE SEQUENCE</scope>
    <source>
        <strain evidence="2 4">CBS 781.70</strain>
    </source>
</reference>
<reference evidence="4" key="3">
    <citation type="submission" date="2025-04" db="UniProtKB">
        <authorList>
            <consortium name="RefSeq"/>
        </authorList>
    </citation>
    <scope>IDENTIFICATION</scope>
    <source>
        <strain evidence="4">CBS 781.70</strain>
    </source>
</reference>
<dbReference type="InterPro" id="IPR037151">
    <property type="entry name" value="AlkB-like_sf"/>
</dbReference>
<dbReference type="PROSITE" id="PS51471">
    <property type="entry name" value="FE2OG_OXY"/>
    <property type="match status" value="1"/>
</dbReference>
<keyword evidence="3" id="KW-1185">Reference proteome</keyword>
<evidence type="ECO:0000259" key="1">
    <source>
        <dbReference type="PROSITE" id="PS51471"/>
    </source>
</evidence>
<dbReference type="Pfam" id="PF13532">
    <property type="entry name" value="2OG-FeII_Oxy_2"/>
    <property type="match status" value="1"/>
</dbReference>
<evidence type="ECO:0000313" key="2">
    <source>
        <dbReference type="EMBL" id="KAF1809654.1"/>
    </source>
</evidence>
<evidence type="ECO:0000313" key="4">
    <source>
        <dbReference type="RefSeq" id="XP_033531285.1"/>
    </source>
</evidence>
<feature type="non-terminal residue" evidence="2">
    <location>
        <position position="299"/>
    </location>
</feature>
<dbReference type="PANTHER" id="PTHR31212:SF5">
    <property type="entry name" value="ISOCHORISMATASE FAMILY PROTEIN FAMILY (AFU_ORTHOLOGUE AFUA_3G14500)"/>
    <property type="match status" value="1"/>
</dbReference>
<organism evidence="2">
    <name type="scientific">Eremomyces bilateralis CBS 781.70</name>
    <dbReference type="NCBI Taxonomy" id="1392243"/>
    <lineage>
        <taxon>Eukaryota</taxon>
        <taxon>Fungi</taxon>
        <taxon>Dikarya</taxon>
        <taxon>Ascomycota</taxon>
        <taxon>Pezizomycotina</taxon>
        <taxon>Dothideomycetes</taxon>
        <taxon>Dothideomycetes incertae sedis</taxon>
        <taxon>Eremomycetales</taxon>
        <taxon>Eremomycetaceae</taxon>
        <taxon>Eremomyces</taxon>
    </lineage>
</organism>
<dbReference type="InterPro" id="IPR032854">
    <property type="entry name" value="ALKBH3"/>
</dbReference>
<reference evidence="4" key="2">
    <citation type="submission" date="2020-04" db="EMBL/GenBank/DDBJ databases">
        <authorList>
            <consortium name="NCBI Genome Project"/>
        </authorList>
    </citation>
    <scope>NUCLEOTIDE SEQUENCE</scope>
    <source>
        <strain evidence="4">CBS 781.70</strain>
    </source>
</reference>
<feature type="domain" description="Fe2OG dioxygenase" evidence="1">
    <location>
        <begin position="106"/>
        <end position="236"/>
    </location>
</feature>
<name>A0A6G1FV39_9PEZI</name>
<dbReference type="OrthoDB" id="445341at2759"/>
<dbReference type="GO" id="GO:0051213">
    <property type="term" value="F:dioxygenase activity"/>
    <property type="evidence" value="ECO:0007669"/>
    <property type="project" value="InterPro"/>
</dbReference>
<dbReference type="GeneID" id="54415976"/>
<dbReference type="InterPro" id="IPR027450">
    <property type="entry name" value="AlkB-like"/>
</dbReference>
<protein>
    <recommendedName>
        <fullName evidence="1">Fe2OG dioxygenase domain-containing protein</fullName>
    </recommendedName>
</protein>
<dbReference type="PANTHER" id="PTHR31212">
    <property type="entry name" value="ALPHA-KETOGLUTARATE-DEPENDENT DIOXYGENASE ALKB HOMOLOG 3"/>
    <property type="match status" value="1"/>
</dbReference>
<dbReference type="AlphaFoldDB" id="A0A6G1FV39"/>
<dbReference type="Gene3D" id="2.60.120.590">
    <property type="entry name" value="Alpha-ketoglutarate-dependent dioxygenase AlkB-like"/>
    <property type="match status" value="1"/>
</dbReference>
<sequence length="299" mass="33076">PTLGPGDKIGTGDSSILYDFMPSKSALYPTLSSFNIFSRLCAEVRWQRMFHATGEVPRLVCVQGISQDDGSHPIYRHPSDHVLPLMPFSPSVDAIRLEAEKRVGHPLNHVLIQLYRSGNDYISEHSDKTLDIVHGSKIVNASFGALRTMRLRTKKPEIATIARAESHPSTVPSTSSSDRVTQRVPMPHNSLFVLGPDTNATWLHGIQPDKRAPIDRSSAELAEGGARVSLTFRHIGTWVSGDENLIWGQGATARDKSEARKTIHGGEEAKKLIMAFGAENRSSEQNSWERFYGKRSDVL</sequence>
<gene>
    <name evidence="2 4" type="ORF">P152DRAFT_364297</name>
</gene>